<feature type="compositionally biased region" description="Pro residues" evidence="1">
    <location>
        <begin position="652"/>
        <end position="669"/>
    </location>
</feature>
<dbReference type="RefSeq" id="XP_018275516.1">
    <property type="nucleotide sequence ID" value="XM_018424441.1"/>
</dbReference>
<evidence type="ECO:0000256" key="1">
    <source>
        <dbReference type="SAM" id="MobiDB-lite"/>
    </source>
</evidence>
<feature type="compositionally biased region" description="Polar residues" evidence="1">
    <location>
        <begin position="502"/>
        <end position="511"/>
    </location>
</feature>
<accession>A0A0J0XD67</accession>
<protein>
    <recommendedName>
        <fullName evidence="4">TPX2 C-terminal domain-containing protein</fullName>
    </recommendedName>
</protein>
<feature type="compositionally biased region" description="Basic and acidic residues" evidence="1">
    <location>
        <begin position="64"/>
        <end position="76"/>
    </location>
</feature>
<organism evidence="2 3">
    <name type="scientific">Cutaneotrichosporon oleaginosum</name>
    <dbReference type="NCBI Taxonomy" id="879819"/>
    <lineage>
        <taxon>Eukaryota</taxon>
        <taxon>Fungi</taxon>
        <taxon>Dikarya</taxon>
        <taxon>Basidiomycota</taxon>
        <taxon>Agaricomycotina</taxon>
        <taxon>Tremellomycetes</taxon>
        <taxon>Trichosporonales</taxon>
        <taxon>Trichosporonaceae</taxon>
        <taxon>Cutaneotrichosporon</taxon>
    </lineage>
</organism>
<feature type="compositionally biased region" description="Polar residues" evidence="1">
    <location>
        <begin position="572"/>
        <end position="582"/>
    </location>
</feature>
<evidence type="ECO:0008006" key="4">
    <source>
        <dbReference type="Google" id="ProtNLM"/>
    </source>
</evidence>
<dbReference type="OrthoDB" id="2575493at2759"/>
<reference evidence="2 3" key="1">
    <citation type="submission" date="2015-03" db="EMBL/GenBank/DDBJ databases">
        <title>Genomics and transcriptomics of the oil-accumulating basidiomycete yeast T. oleaginosus allow insights into substrate utilization and the diverse evolutionary trajectories of mating systems in fungi.</title>
        <authorList>
            <consortium name="DOE Joint Genome Institute"/>
            <person name="Kourist R."/>
            <person name="Kracht O."/>
            <person name="Bracharz F."/>
            <person name="Lipzen A."/>
            <person name="Nolan M."/>
            <person name="Ohm R."/>
            <person name="Grigoriev I."/>
            <person name="Sun S."/>
            <person name="Heitman J."/>
            <person name="Bruck T."/>
            <person name="Nowrousian M."/>
        </authorList>
    </citation>
    <scope>NUCLEOTIDE SEQUENCE [LARGE SCALE GENOMIC DNA]</scope>
    <source>
        <strain evidence="2 3">IBC0246</strain>
    </source>
</reference>
<name>A0A0J0XD67_9TREE</name>
<evidence type="ECO:0000313" key="3">
    <source>
        <dbReference type="Proteomes" id="UP000053611"/>
    </source>
</evidence>
<feature type="region of interest" description="Disordered" evidence="1">
    <location>
        <begin position="1"/>
        <end position="29"/>
    </location>
</feature>
<feature type="compositionally biased region" description="Low complexity" evidence="1">
    <location>
        <begin position="229"/>
        <end position="243"/>
    </location>
</feature>
<sequence length="739" mass="79716">MPPSGRSRPSLLAPSAPTPHFRRPAETPFGKIQPVFDGFALAETSWASDSTVSNVTPRVKAPHKTPETKRRRRDELYTPAPPAAEYHSPPPAPHQDDLFARRLADSIRRAPLAPLPDEQLQDAPSAAALPAHDSVSKPAVVKPKMSSRAARARAAGIPTLAARSIAIPPSRVLPPLRRPVPQPRYDLPSSQAPGVALSASRASVSHRPHVDRENCPPSAAGPSLRSTMSQTLPSTSSYPSLSSANPPQPYEQSPSTFPVSRDVLISQACPSADTPASTKSIAASAATLEGRSELWDLSMGTPTGISINRRRPAQNLVISPYASSTPARGERSIRSPLSMGVASPMRGLAPTMEDRRHPVPAVVAAEDVPRKLSFNMREEISQRLTPPRLQRPQAQSESPAEEDSRDSGGILGFLTGLFLNPPAPPKVAPKRAPPPSRPALKSSRPGPSRSAVAARMNRDETRVTKTAPKGRAPEIRVSDSRDENRIIRAAPKVRATARAISTRPSAQQVSKLASHPPRQPLCETRGDVINQATALRQKRKQPPSPVKSSRPAGPPPVRGSAPPSYARPTASRMASQPAANVQSSTHTHTTARRPRPVSRITPFVAQALARLPKPGEGVTPAAKPVSIADHERARELAIRKAVFERAGKAELPAPPPEEPIQRSAPPPAPAARIPGEATRRRAEMQALNKERRDRKAAEEARVAAEEARIRAEIEAEFDRQARRATVFRPNPLPEMYHRR</sequence>
<gene>
    <name evidence="2" type="ORF">CC85DRAFT_288946</name>
</gene>
<feature type="region of interest" description="Disordered" evidence="1">
    <location>
        <begin position="46"/>
        <end position="147"/>
    </location>
</feature>
<feature type="region of interest" description="Disordered" evidence="1">
    <location>
        <begin position="377"/>
        <end position="598"/>
    </location>
</feature>
<feature type="region of interest" description="Disordered" evidence="1">
    <location>
        <begin position="166"/>
        <end position="262"/>
    </location>
</feature>
<feature type="region of interest" description="Disordered" evidence="1">
    <location>
        <begin position="719"/>
        <end position="739"/>
    </location>
</feature>
<feature type="compositionally biased region" description="Basic and acidic residues" evidence="1">
    <location>
        <begin position="471"/>
        <end position="486"/>
    </location>
</feature>
<proteinExistence type="predicted"/>
<keyword evidence="3" id="KW-1185">Reference proteome</keyword>
<evidence type="ECO:0000313" key="2">
    <source>
        <dbReference type="EMBL" id="KLT39025.1"/>
    </source>
</evidence>
<feature type="compositionally biased region" description="Polar residues" evidence="1">
    <location>
        <begin position="46"/>
        <end position="56"/>
    </location>
</feature>
<dbReference type="EMBL" id="KQ087273">
    <property type="protein sequence ID" value="KLT39025.1"/>
    <property type="molecule type" value="Genomic_DNA"/>
</dbReference>
<dbReference type="Proteomes" id="UP000053611">
    <property type="component" value="Unassembled WGS sequence"/>
</dbReference>
<feature type="region of interest" description="Disordered" evidence="1">
    <location>
        <begin position="648"/>
        <end position="700"/>
    </location>
</feature>
<dbReference type="AlphaFoldDB" id="A0A0J0XD67"/>
<feature type="compositionally biased region" description="Basic and acidic residues" evidence="1">
    <location>
        <begin position="677"/>
        <end position="700"/>
    </location>
</feature>
<feature type="compositionally biased region" description="Pro residues" evidence="1">
    <location>
        <begin position="421"/>
        <end position="437"/>
    </location>
</feature>
<dbReference type="STRING" id="879819.A0A0J0XD67"/>
<dbReference type="GeneID" id="28985044"/>
<feature type="compositionally biased region" description="Basic and acidic residues" evidence="1">
    <location>
        <begin position="94"/>
        <end position="108"/>
    </location>
</feature>